<evidence type="ECO:0000256" key="1">
    <source>
        <dbReference type="SAM" id="MobiDB-lite"/>
    </source>
</evidence>
<evidence type="ECO:0000313" key="2">
    <source>
        <dbReference type="EMBL" id="CAD7393534.1"/>
    </source>
</evidence>
<accession>A0A7R9CE05</accession>
<name>A0A7R9CE05_TIMCR</name>
<dbReference type="AlphaFoldDB" id="A0A7R9CE05"/>
<proteinExistence type="predicted"/>
<feature type="region of interest" description="Disordered" evidence="1">
    <location>
        <begin position="75"/>
        <end position="97"/>
    </location>
</feature>
<dbReference type="EMBL" id="OC316744">
    <property type="protein sequence ID" value="CAD7393534.1"/>
    <property type="molecule type" value="Genomic_DNA"/>
</dbReference>
<reference evidence="2" key="1">
    <citation type="submission" date="2020-11" db="EMBL/GenBank/DDBJ databases">
        <authorList>
            <person name="Tran Van P."/>
        </authorList>
    </citation>
    <scope>NUCLEOTIDE SEQUENCE</scope>
</reference>
<sequence>MAAPESQLFHQKVSAPNITSEVTTDLTERRFIFVVSQLTVAKSPRSQLCLKVMSWMQVHDPTIGDVTENCRTAGTVDPGQGVNQLGTVELTDPTLTH</sequence>
<protein>
    <submittedName>
        <fullName evidence="2">Uncharacterized protein</fullName>
    </submittedName>
</protein>
<organism evidence="2">
    <name type="scientific">Timema cristinae</name>
    <name type="common">Walking stick</name>
    <dbReference type="NCBI Taxonomy" id="61476"/>
    <lineage>
        <taxon>Eukaryota</taxon>
        <taxon>Metazoa</taxon>
        <taxon>Ecdysozoa</taxon>
        <taxon>Arthropoda</taxon>
        <taxon>Hexapoda</taxon>
        <taxon>Insecta</taxon>
        <taxon>Pterygota</taxon>
        <taxon>Neoptera</taxon>
        <taxon>Polyneoptera</taxon>
        <taxon>Phasmatodea</taxon>
        <taxon>Timematodea</taxon>
        <taxon>Timematoidea</taxon>
        <taxon>Timematidae</taxon>
        <taxon>Timema</taxon>
    </lineage>
</organism>
<gene>
    <name evidence="2" type="ORF">TCEB3V08_LOCUS1503</name>
</gene>